<dbReference type="WBParaSite" id="TREG1_69120.2">
    <property type="protein sequence ID" value="TREG1_69120.2"/>
    <property type="gene ID" value="TREG1_69120"/>
</dbReference>
<dbReference type="SMART" id="SM00297">
    <property type="entry name" value="BROMO"/>
    <property type="match status" value="5"/>
</dbReference>
<dbReference type="Gene3D" id="1.20.920.10">
    <property type="entry name" value="Bromodomain-like"/>
    <property type="match status" value="6"/>
</dbReference>
<dbReference type="SUPFAM" id="SSF47370">
    <property type="entry name" value="Bromodomain"/>
    <property type="match status" value="5"/>
</dbReference>
<dbReference type="SMART" id="SM00398">
    <property type="entry name" value="HMG"/>
    <property type="match status" value="1"/>
</dbReference>
<feature type="region of interest" description="Disordered" evidence="10">
    <location>
        <begin position="1166"/>
        <end position="1209"/>
    </location>
</feature>
<dbReference type="InterPro" id="IPR009071">
    <property type="entry name" value="HMG_box_dom"/>
</dbReference>
<evidence type="ECO:0000256" key="8">
    <source>
        <dbReference type="PROSITE-ProRule" id="PRU00035"/>
    </source>
</evidence>
<keyword evidence="13" id="KW-1185">Reference proteome</keyword>
<evidence type="ECO:0000256" key="4">
    <source>
        <dbReference type="ARBA" id="ARBA00023015"/>
    </source>
</evidence>
<feature type="compositionally biased region" description="Low complexity" evidence="10">
    <location>
        <begin position="186"/>
        <end position="216"/>
    </location>
</feature>
<dbReference type="Pfam" id="PF00505">
    <property type="entry name" value="HMG_box"/>
    <property type="match status" value="1"/>
</dbReference>
<feature type="compositionally biased region" description="Low complexity" evidence="10">
    <location>
        <begin position="148"/>
        <end position="163"/>
    </location>
</feature>
<keyword evidence="7 9" id="KW-0539">Nucleus</keyword>
<protein>
    <recommendedName>
        <fullName evidence="15">Protein polybromo-1</fullName>
    </recommendedName>
</protein>
<accession>A0AA85KA09</accession>
<feature type="region of interest" description="Disordered" evidence="10">
    <location>
        <begin position="354"/>
        <end position="454"/>
    </location>
</feature>
<dbReference type="InterPro" id="IPR037382">
    <property type="entry name" value="Rsc/polybromo"/>
</dbReference>
<feature type="compositionally biased region" description="Low complexity" evidence="10">
    <location>
        <begin position="391"/>
        <end position="401"/>
    </location>
</feature>
<keyword evidence="2" id="KW-0677">Repeat</keyword>
<dbReference type="PROSITE" id="PS00633">
    <property type="entry name" value="BROMODOMAIN_1"/>
    <property type="match status" value="2"/>
</dbReference>
<evidence type="ECO:0000256" key="6">
    <source>
        <dbReference type="ARBA" id="ARBA00023163"/>
    </source>
</evidence>
<dbReference type="InterPro" id="IPR018359">
    <property type="entry name" value="Bromodomain_CS"/>
</dbReference>
<dbReference type="GO" id="GO:0003677">
    <property type="term" value="F:DNA binding"/>
    <property type="evidence" value="ECO:0007669"/>
    <property type="project" value="UniProtKB-UniRule"/>
</dbReference>
<feature type="domain" description="Bromo" evidence="11">
    <location>
        <begin position="474"/>
        <end position="544"/>
    </location>
</feature>
<name>A0AA85KA09_TRIRE</name>
<feature type="compositionally biased region" description="Low complexity" evidence="10">
    <location>
        <begin position="1448"/>
        <end position="1466"/>
    </location>
</feature>
<feature type="DNA-binding region" description="HMG box" evidence="9">
    <location>
        <begin position="1241"/>
        <end position="1309"/>
    </location>
</feature>
<evidence type="ECO:0000256" key="10">
    <source>
        <dbReference type="SAM" id="MobiDB-lite"/>
    </source>
</evidence>
<dbReference type="GO" id="GO:0003682">
    <property type="term" value="F:chromatin binding"/>
    <property type="evidence" value="ECO:0007669"/>
    <property type="project" value="TreeGrafter"/>
</dbReference>
<evidence type="ECO:0000259" key="11">
    <source>
        <dbReference type="PROSITE" id="PS50014"/>
    </source>
</evidence>
<evidence type="ECO:0000256" key="1">
    <source>
        <dbReference type="ARBA" id="ARBA00004123"/>
    </source>
</evidence>
<feature type="compositionally biased region" description="Polar residues" evidence="10">
    <location>
        <begin position="1172"/>
        <end position="1194"/>
    </location>
</feature>
<dbReference type="Gene3D" id="1.10.30.10">
    <property type="entry name" value="High mobility group box domain"/>
    <property type="match status" value="1"/>
</dbReference>
<dbReference type="GO" id="GO:0006338">
    <property type="term" value="P:chromatin remodeling"/>
    <property type="evidence" value="ECO:0007669"/>
    <property type="project" value="InterPro"/>
</dbReference>
<dbReference type="InterPro" id="IPR001487">
    <property type="entry name" value="Bromodomain"/>
</dbReference>
<dbReference type="PROSITE" id="PS50014">
    <property type="entry name" value="BROMODOMAIN_2"/>
    <property type="match status" value="5"/>
</dbReference>
<comment type="subcellular location">
    <subcellularLocation>
        <location evidence="1">Nucleus</location>
    </subcellularLocation>
</comment>
<feature type="domain" description="Bromo" evidence="11">
    <location>
        <begin position="637"/>
        <end position="707"/>
    </location>
</feature>
<dbReference type="SUPFAM" id="SSF47095">
    <property type="entry name" value="HMG-box"/>
    <property type="match status" value="1"/>
</dbReference>
<dbReference type="PRINTS" id="PR00503">
    <property type="entry name" value="BROMODOMAIN"/>
</dbReference>
<keyword evidence="3" id="KW-0156">Chromatin regulator</keyword>
<dbReference type="Proteomes" id="UP000050795">
    <property type="component" value="Unassembled WGS sequence"/>
</dbReference>
<evidence type="ECO:0000313" key="13">
    <source>
        <dbReference type="Proteomes" id="UP000050795"/>
    </source>
</evidence>
<feature type="domain" description="Bromo" evidence="11">
    <location>
        <begin position="57"/>
        <end position="127"/>
    </location>
</feature>
<evidence type="ECO:0000256" key="9">
    <source>
        <dbReference type="PROSITE-ProRule" id="PRU00267"/>
    </source>
</evidence>
<dbReference type="PANTHER" id="PTHR16062:SF19">
    <property type="entry name" value="PROTEIN POLYBROMO-1"/>
    <property type="match status" value="1"/>
</dbReference>
<feature type="region of interest" description="Disordered" evidence="10">
    <location>
        <begin position="148"/>
        <end position="216"/>
    </location>
</feature>
<keyword evidence="5 8" id="KW-0103">Bromodomain</keyword>
<dbReference type="InterPro" id="IPR036910">
    <property type="entry name" value="HMG_box_dom_sf"/>
</dbReference>
<dbReference type="GO" id="GO:0006368">
    <property type="term" value="P:transcription elongation by RNA polymerase II"/>
    <property type="evidence" value="ECO:0007669"/>
    <property type="project" value="TreeGrafter"/>
</dbReference>
<feature type="compositionally biased region" description="Polar residues" evidence="10">
    <location>
        <begin position="432"/>
        <end position="450"/>
    </location>
</feature>
<keyword evidence="6" id="KW-0804">Transcription</keyword>
<organism evidence="13 14">
    <name type="scientific">Trichobilharzia regenti</name>
    <name type="common">Nasal bird schistosome</name>
    <dbReference type="NCBI Taxonomy" id="157069"/>
    <lineage>
        <taxon>Eukaryota</taxon>
        <taxon>Metazoa</taxon>
        <taxon>Spiralia</taxon>
        <taxon>Lophotrochozoa</taxon>
        <taxon>Platyhelminthes</taxon>
        <taxon>Trematoda</taxon>
        <taxon>Digenea</taxon>
        <taxon>Strigeidida</taxon>
        <taxon>Schistosomatoidea</taxon>
        <taxon>Schistosomatidae</taxon>
        <taxon>Trichobilharzia</taxon>
    </lineage>
</organism>
<evidence type="ECO:0008006" key="15">
    <source>
        <dbReference type="Google" id="ProtNLM"/>
    </source>
</evidence>
<evidence type="ECO:0000259" key="12">
    <source>
        <dbReference type="PROSITE" id="PS50118"/>
    </source>
</evidence>
<evidence type="ECO:0000313" key="14">
    <source>
        <dbReference type="WBParaSite" id="TREG1_69120.2"/>
    </source>
</evidence>
<reference evidence="13" key="1">
    <citation type="submission" date="2022-06" db="EMBL/GenBank/DDBJ databases">
        <authorList>
            <person name="Berger JAMES D."/>
            <person name="Berger JAMES D."/>
        </authorList>
    </citation>
    <scope>NUCLEOTIDE SEQUENCE [LARGE SCALE GENOMIC DNA]</scope>
</reference>
<evidence type="ECO:0000256" key="2">
    <source>
        <dbReference type="ARBA" id="ARBA00022737"/>
    </source>
</evidence>
<feature type="region of interest" description="Disordered" evidence="10">
    <location>
        <begin position="1"/>
        <end position="32"/>
    </location>
</feature>
<dbReference type="Pfam" id="PF00439">
    <property type="entry name" value="Bromodomain"/>
    <property type="match status" value="5"/>
</dbReference>
<dbReference type="InterPro" id="IPR036427">
    <property type="entry name" value="Bromodomain-like_sf"/>
</dbReference>
<dbReference type="PROSITE" id="PS50118">
    <property type="entry name" value="HMG_BOX_2"/>
    <property type="match status" value="1"/>
</dbReference>
<feature type="domain" description="Bromo" evidence="11">
    <location>
        <begin position="790"/>
        <end position="860"/>
    </location>
</feature>
<dbReference type="PANTHER" id="PTHR16062">
    <property type="entry name" value="SWI/SNF-RELATED"/>
    <property type="match status" value="1"/>
</dbReference>
<evidence type="ECO:0000256" key="3">
    <source>
        <dbReference type="ARBA" id="ARBA00022853"/>
    </source>
</evidence>
<sequence>MPKRNNPESPADSVTGLSGDESQSSSLTTRKRRRLANASQLDLCQELFDKIRAYRGEDGSLSEAFMRLPTRRSHADYYEAVREPMDLARIQAKIKASDYESVDQMATDINLIVANTKAFYPASTTEFAKAVELQDVFDRERQLLQAITTKSTDSTTSSTTSSVVDRRTTRKRTFVSEERDEEETETLSIAASDDSRIAASETSTTNLTSSSQPSSTQLDNPFELLFASIAKYVSESGRPLAPTFTHLPSRELYPVYYVVIKEPIDLRMIARRIVSGKYNSMDELEKDFTLLARNAKTFNEPKSVIYQDAATLARILKGKRSEAEHPPVRTNRERGRRTSRLNYVPHEVVEEFASMPDLSGPPESSNHIDESTEGAFELSGDDEDTRATGTSQSCSSIASASVKKKRGRPRLYPLPEDTIKGSPSREPLSPASVASQHGPSALGDTSNYPPSCSRGHRRLQEKLLQVVLDATNSEGQLISTPFFRLPSRRLYPDYYDEITNPLCLSTIKKKIKRYEYASLDALLTDLDVVFNNAQQYNVEQSAIHQDSILLQQLAHKKCEELRNSEIVLSIKPDSTEAAPFSPNGSVSSTAVSESTNLAQYDQTPLKRIGRRLFSAEEATAKRLQSLYKAVYYFRADDGHFPRDTFVSLPSKDEYPDYYQVISNPIDLTMIKHKMDEGKYSTYEEMASDLQLMFTNAKTYNKEGSSMYSDAELLDSIVKKRIRSFVQYIATPTRPITMSQPYDAANVQPQTNSINNTPAVVHPQQSGQPTVPLLQRVMLELFQAVRDYQINGRILSTPFMRLPTRSELPTYYEFIKKPIELQAVAKQLVQGKYNDFEEFAGELFLMFDNACRFNEPDSQIYADALILHRVCLAKRSILLSLHQQSLSIPPCVAPDVPTGIRRLLTNLHNAMLTACDQDGRGLVDSLIAGDGTESTLTSVTAARLAALHRAVAEGSYRRLDSLQSDWLGILVRARIGEGSDQPAEVKNPCPTKQQRLDAAELARRWVRLRDELCHRQQRRLTTQTATGNTDSGSVLPTHVVLYSPAMSYTEAALERDINDEDAKHKLPTYDDENGEENLKPLAEGECELKKFQFSSDDVHEDEFFFFSQQIVPRKDASPLLAQASTEPLQNEQLNRPVSLALTCALAAAAGTTTSMVTSPIISIPTDTTKQTERLSTGQVNENTGSSSLTSHNTTPVIGRPPSNTPPVNNTPVHGISQSPQIDALTRAFIENNVDRTGKKRKIRKPPSGYVLYAGEIRKKLLQERPDAPFGEISREVGLLWRQMPTSQRDMYEQKAHLIRQHMAEEEMQMKAREQEQVQLHLQQQLTAASVSSLNIGGTMPLQTAAGVNPPSSPRMPVTAPPATMQFYQTPSGQVIQIVHASSTPSVVGHSSVPAQTVTAPLGIVQTTYATMPAIASACPVGNATHQVVYQLANQQPGILPTGTVGSGAPPQQFYQPQLHPQQQQQPQQQRLLVASSVCTTPTIMGAVIGSTAAVPPPGLPVGTNTGPSMSNVPQAQILLGSTGTIPTTGLPSLAQGGGFVATTAPTLTQPQVHPSLAVGAQQHIVPAVGPSVGATCSQDYTSQVQPQYQLVQQVPQTQPIPPNVMASVSVVPGTQFIHSQPQAIQTHPPAPRSSSPIFVSVPPRTSRVLHSEIYQRYINRLRKNTSGGLGDWHNQLSASIDTAPPIQANTASQLVGNFFADPKKVEGCSVVDALWNLRDHLLEDALKIRLRCLSATEC</sequence>
<feature type="domain" description="Bromo" evidence="11">
    <location>
        <begin position="236"/>
        <end position="306"/>
    </location>
</feature>
<feature type="region of interest" description="Disordered" evidence="10">
    <location>
        <begin position="319"/>
        <end position="338"/>
    </location>
</feature>
<keyword evidence="4" id="KW-0805">Transcription regulation</keyword>
<evidence type="ECO:0000256" key="5">
    <source>
        <dbReference type="ARBA" id="ARBA00023117"/>
    </source>
</evidence>
<feature type="region of interest" description="Disordered" evidence="10">
    <location>
        <begin position="1439"/>
        <end position="1466"/>
    </location>
</feature>
<reference evidence="14" key="2">
    <citation type="submission" date="2023-11" db="UniProtKB">
        <authorList>
            <consortium name="WormBaseParasite"/>
        </authorList>
    </citation>
    <scope>IDENTIFICATION</scope>
</reference>
<proteinExistence type="predicted"/>
<keyword evidence="9" id="KW-0238">DNA-binding</keyword>
<evidence type="ECO:0000256" key="7">
    <source>
        <dbReference type="ARBA" id="ARBA00023242"/>
    </source>
</evidence>
<dbReference type="GO" id="GO:0016586">
    <property type="term" value="C:RSC-type complex"/>
    <property type="evidence" value="ECO:0007669"/>
    <property type="project" value="InterPro"/>
</dbReference>
<feature type="compositionally biased region" description="Basic and acidic residues" evidence="10">
    <location>
        <begin position="319"/>
        <end position="333"/>
    </location>
</feature>
<feature type="domain" description="HMG box" evidence="12">
    <location>
        <begin position="1241"/>
        <end position="1309"/>
    </location>
</feature>